<evidence type="ECO:0000313" key="3">
    <source>
        <dbReference type="EMBL" id="MEN5378385.1"/>
    </source>
</evidence>
<dbReference type="PANTHER" id="PTHR30535">
    <property type="entry name" value="VITAMIN B12-BINDING PROTEIN"/>
    <property type="match status" value="1"/>
</dbReference>
<dbReference type="Gene3D" id="3.40.50.1980">
    <property type="entry name" value="Nitrogenase molybdenum iron protein domain"/>
    <property type="match status" value="2"/>
</dbReference>
<evidence type="ECO:0000313" key="4">
    <source>
        <dbReference type="Proteomes" id="UP001409291"/>
    </source>
</evidence>
<accession>A0ABV0BV02</accession>
<dbReference type="PROSITE" id="PS51257">
    <property type="entry name" value="PROKAR_LIPOPROTEIN"/>
    <property type="match status" value="1"/>
</dbReference>
<name>A0ABV0BV02_9SPHI</name>
<evidence type="ECO:0000259" key="2">
    <source>
        <dbReference type="PROSITE" id="PS50983"/>
    </source>
</evidence>
<evidence type="ECO:0000256" key="1">
    <source>
        <dbReference type="SAM" id="SignalP"/>
    </source>
</evidence>
<organism evidence="3 4">
    <name type="scientific">Sphingobacterium kitahiroshimense</name>
    <dbReference type="NCBI Taxonomy" id="470446"/>
    <lineage>
        <taxon>Bacteria</taxon>
        <taxon>Pseudomonadati</taxon>
        <taxon>Bacteroidota</taxon>
        <taxon>Sphingobacteriia</taxon>
        <taxon>Sphingobacteriales</taxon>
        <taxon>Sphingobacteriaceae</taxon>
        <taxon>Sphingobacterium</taxon>
    </lineage>
</organism>
<sequence>MKMSYKLFCLVAFLSIATFSGCSHVTKNDLSKSISATDSRGKVIKLNDVAKRVVVLFPSLLDEVYMLQAGDQVVGIPQQVYQMEDTYAFLSKLDSRIAAKTLPTPTYGGQSSNVESIIALQPDLVITFNTDQDNIEQLEGLDIPVFTCSSADDKSIMAELLGMGTLVGKQERAQEIVDYVDGELDRMQVPSIENAKSVYYAWSKGRVMSTSGKGSLIDMAIRLSGAENACPLPMEAPNISAETMYKWNPDLIILWNSKLSDVYDLKELADLPAVKNKQVFVMSPSFPFDPHTVKFLLFAKQVRHWSFPSYSEEQLKKEMQGAFEVMYGKKGLL</sequence>
<reference evidence="3 4" key="1">
    <citation type="submission" date="2024-04" db="EMBL/GenBank/DDBJ databases">
        <title>WGS of bacteria from Torrens River.</title>
        <authorList>
            <person name="Wyrsch E.R."/>
            <person name="Drigo B."/>
        </authorList>
    </citation>
    <scope>NUCLEOTIDE SEQUENCE [LARGE SCALE GENOMIC DNA]</scope>
    <source>
        <strain evidence="3 4">TWI391</strain>
    </source>
</reference>
<dbReference type="Proteomes" id="UP001409291">
    <property type="component" value="Unassembled WGS sequence"/>
</dbReference>
<feature type="domain" description="Fe/B12 periplasmic-binding" evidence="2">
    <location>
        <begin position="52"/>
        <end position="310"/>
    </location>
</feature>
<feature type="chain" id="PRO_5045255942" evidence="1">
    <location>
        <begin position="25"/>
        <end position="333"/>
    </location>
</feature>
<dbReference type="SUPFAM" id="SSF53807">
    <property type="entry name" value="Helical backbone' metal receptor"/>
    <property type="match status" value="1"/>
</dbReference>
<keyword evidence="1" id="KW-0732">Signal</keyword>
<dbReference type="Pfam" id="PF01497">
    <property type="entry name" value="Peripla_BP_2"/>
    <property type="match status" value="1"/>
</dbReference>
<feature type="signal peptide" evidence="1">
    <location>
        <begin position="1"/>
        <end position="24"/>
    </location>
</feature>
<protein>
    <submittedName>
        <fullName evidence="3">ABC transporter substrate-binding protein</fullName>
    </submittedName>
</protein>
<comment type="caution">
    <text evidence="3">The sequence shown here is derived from an EMBL/GenBank/DDBJ whole genome shotgun (WGS) entry which is preliminary data.</text>
</comment>
<dbReference type="PANTHER" id="PTHR30535:SF33">
    <property type="entry name" value="PERIPLASMIC BINDING PROTEIN"/>
    <property type="match status" value="1"/>
</dbReference>
<dbReference type="EMBL" id="JBDJNQ010000006">
    <property type="protein sequence ID" value="MEN5378385.1"/>
    <property type="molecule type" value="Genomic_DNA"/>
</dbReference>
<keyword evidence="4" id="KW-1185">Reference proteome</keyword>
<dbReference type="RefSeq" id="WP_346581540.1">
    <property type="nucleotide sequence ID" value="NZ_JBDJLH010000012.1"/>
</dbReference>
<dbReference type="InterPro" id="IPR050902">
    <property type="entry name" value="ABC_Transporter_SBP"/>
</dbReference>
<proteinExistence type="predicted"/>
<dbReference type="PROSITE" id="PS50983">
    <property type="entry name" value="FE_B12_PBP"/>
    <property type="match status" value="1"/>
</dbReference>
<gene>
    <name evidence="3" type="ORF">ABE541_14065</name>
</gene>
<dbReference type="InterPro" id="IPR002491">
    <property type="entry name" value="ABC_transptr_periplasmic_BD"/>
</dbReference>